<sequence>MRLDASSLLCSRHLLTLAISAVLTTPAAAFEERGAVVADGIDHDAVYRSYITELDGIDGHAFHALNGGTISAVGGATLITRGASAAGAHAASGGGIALHGGTVSTEGVSAFGLSVANGGWLHTRLDASGAGVAVSTTALGAHAVQAQQGRVELIGAMLTTRGDAAHGLHLDNGSIAQLDGGAIRTNGRNAYGLLVANGEANLSGTRVLTEGAGTQALMIRAGGRVDGDGLTLIAQGIGAGATTTQAAGVLNLTTAWIETHGRVSSALHGAGDITARDSDIRVHGEQSRGVEMTGGTLRMEGGSIEALAPDSSGVLIMSDVQAGFDGTRIEADQYGLNINGQRNTVEANQITIDTKGVIGSGVWLPNASVLRLTDSGITTAGQQALGIDNRASAVFLRDVAVTTGGVAAHGLYASMDGRSGQPIFDADRVSVQSGGAGSIGAVVRLGGAITLRDSEVVTRGARGYGVLTGGAGTLSLYNTNIRTHGADAWAAVVNGNGYLDMDGGTLVSQAHGALWVREARHLVLRNGAQVSGGNGMLMAVDAALNRPFDLALDSDARAQGDVVITAEDLAAGVPVRADIGVRLDRRSHWRGTTGVVNHLGMTDESRWTMTGDARIGSLALDRSAVILSTAPDVGFHTLQVAGDLDSADGRFHFRGRLGDDLSPFDQLHIQGDTRGTAYVQVHNAGGLGDQTINGIRLVRVDGTSGASFHLIGRAVAGAYDYLLYQGGVSTPGDGHWYLRSERPAGPGPGTPCELDPAAPGCGDVSPPVDDCVEGMCDGGETGPGPGPGFLPCEVDPEAACTVRPPALLRPEVGAYLANQGAAVSLFQHRLHDRGAGPGTPGDAAAWMRVSSQNQQLGASDGLLLDRHASVLQAGVDVLRWGNAQHAHVGVMLGAGQARHEAVSPLTGYAAKGVVRGTALGLYGSWYQRPHSPAGAYVDVWAQQGRYRNTVEGTALARERYRSRTRAVSFEAGYGWALGRSDRQLLLQPQAQWIHTAHRSDGLVEQNGTRVQPGAAGGLSSRLGLRLSQAVHAADRVQPFLAVNWLRDPRGNSILLDDQPVRGAAPGHRKEVRAGALVSWGSHWSGWGELALQRGSQRYRGAAAQWGVRAHW</sequence>
<dbReference type="InterPro" id="IPR012332">
    <property type="entry name" value="Autotransporter_pectin_lyase_C"/>
</dbReference>
<dbReference type="AlphaFoldDB" id="A0AAW5PK80"/>
<evidence type="ECO:0000313" key="3">
    <source>
        <dbReference type="EMBL" id="MCS4280158.1"/>
    </source>
</evidence>
<dbReference type="PANTHER" id="PTHR12338:SF5">
    <property type="entry name" value="ANTIGEN 43-RELATED"/>
    <property type="match status" value="1"/>
</dbReference>
<feature type="signal peptide" evidence="1">
    <location>
        <begin position="1"/>
        <end position="29"/>
    </location>
</feature>
<dbReference type="PANTHER" id="PTHR12338">
    <property type="entry name" value="AUTOTRANSPORTER"/>
    <property type="match status" value="1"/>
</dbReference>
<dbReference type="InterPro" id="IPR006315">
    <property type="entry name" value="OM_autotransptr_brl_dom"/>
</dbReference>
<accession>A0AAW5PK80</accession>
<dbReference type="InterPro" id="IPR011050">
    <property type="entry name" value="Pectin_lyase_fold/virulence"/>
</dbReference>
<dbReference type="InterPro" id="IPR036709">
    <property type="entry name" value="Autotransporte_beta_dom_sf"/>
</dbReference>
<protein>
    <submittedName>
        <fullName evidence="3">Autotransporter family porin</fullName>
    </submittedName>
</protein>
<dbReference type="NCBIfam" id="TIGR01414">
    <property type="entry name" value="autotrans_barl"/>
    <property type="match status" value="1"/>
</dbReference>
<dbReference type="SMART" id="SM00869">
    <property type="entry name" value="Autotransporter"/>
    <property type="match status" value="1"/>
</dbReference>
<feature type="domain" description="Autotransporter" evidence="2">
    <location>
        <begin position="838"/>
        <end position="1111"/>
    </location>
</feature>
<dbReference type="SUPFAM" id="SSF103515">
    <property type="entry name" value="Autotransporter"/>
    <property type="match status" value="1"/>
</dbReference>
<name>A0AAW5PK80_9GAMM</name>
<dbReference type="RefSeq" id="WP_259260874.1">
    <property type="nucleotide sequence ID" value="NZ_JANUEK010000005.1"/>
</dbReference>
<gene>
    <name evidence="3" type="ORF">M2412_002151</name>
</gene>
<dbReference type="PROSITE" id="PS51208">
    <property type="entry name" value="AUTOTRANSPORTER"/>
    <property type="match status" value="1"/>
</dbReference>
<dbReference type="SUPFAM" id="SSF51126">
    <property type="entry name" value="Pectin lyase-like"/>
    <property type="match status" value="2"/>
</dbReference>
<dbReference type="InterPro" id="IPR043990">
    <property type="entry name" value="AC_1"/>
</dbReference>
<proteinExistence type="predicted"/>
<dbReference type="InterPro" id="IPR050909">
    <property type="entry name" value="Bact_Autotransporter_VF"/>
</dbReference>
<dbReference type="CDD" id="cd01344">
    <property type="entry name" value="PL2_Passenger_AT"/>
    <property type="match status" value="1"/>
</dbReference>
<comment type="caution">
    <text evidence="3">The sequence shown here is derived from an EMBL/GenBank/DDBJ whole genome shotgun (WGS) entry which is preliminary data.</text>
</comment>
<keyword evidence="1" id="KW-0732">Signal</keyword>
<evidence type="ECO:0000256" key="1">
    <source>
        <dbReference type="SAM" id="SignalP"/>
    </source>
</evidence>
<dbReference type="Proteomes" id="UP001320691">
    <property type="component" value="Unassembled WGS sequence"/>
</dbReference>
<feature type="chain" id="PRO_5043554608" evidence="1">
    <location>
        <begin position="30"/>
        <end position="1111"/>
    </location>
</feature>
<evidence type="ECO:0000313" key="4">
    <source>
        <dbReference type="Proteomes" id="UP001320691"/>
    </source>
</evidence>
<dbReference type="Pfam" id="PF18883">
    <property type="entry name" value="AC_1"/>
    <property type="match status" value="1"/>
</dbReference>
<organism evidence="3 4">
    <name type="scientific">Stenotrophomonas rhizophila</name>
    <dbReference type="NCBI Taxonomy" id="216778"/>
    <lineage>
        <taxon>Bacteria</taxon>
        <taxon>Pseudomonadati</taxon>
        <taxon>Pseudomonadota</taxon>
        <taxon>Gammaproteobacteria</taxon>
        <taxon>Lysobacterales</taxon>
        <taxon>Lysobacteraceae</taxon>
        <taxon>Stenotrophomonas</taxon>
    </lineage>
</organism>
<dbReference type="Gene3D" id="2.40.128.130">
    <property type="entry name" value="Autotransporter beta-domain"/>
    <property type="match status" value="1"/>
</dbReference>
<dbReference type="GO" id="GO:0019867">
    <property type="term" value="C:outer membrane"/>
    <property type="evidence" value="ECO:0007669"/>
    <property type="project" value="InterPro"/>
</dbReference>
<dbReference type="Gene3D" id="2.160.20.20">
    <property type="match status" value="1"/>
</dbReference>
<dbReference type="InterPro" id="IPR005546">
    <property type="entry name" value="Autotransporte_beta"/>
</dbReference>
<dbReference type="EMBL" id="JANUEK010000005">
    <property type="protein sequence ID" value="MCS4280158.1"/>
    <property type="molecule type" value="Genomic_DNA"/>
</dbReference>
<reference evidence="3" key="1">
    <citation type="submission" date="2022-08" db="EMBL/GenBank/DDBJ databases">
        <title>Genomic analyses of the natural microbiome of Caenorhabditis elegans.</title>
        <authorList>
            <person name="Samuel B."/>
        </authorList>
    </citation>
    <scope>NUCLEOTIDE SEQUENCE</scope>
    <source>
        <strain evidence="3">BIGb0277</strain>
    </source>
</reference>
<evidence type="ECO:0000259" key="2">
    <source>
        <dbReference type="PROSITE" id="PS51208"/>
    </source>
</evidence>